<dbReference type="OrthoDB" id="2383877at2759"/>
<proteinExistence type="predicted"/>
<feature type="non-terminal residue" evidence="3">
    <location>
        <position position="1"/>
    </location>
</feature>
<dbReference type="GO" id="GO:0008289">
    <property type="term" value="F:lipid binding"/>
    <property type="evidence" value="ECO:0007669"/>
    <property type="project" value="InterPro"/>
</dbReference>
<feature type="compositionally biased region" description="Polar residues" evidence="1">
    <location>
        <begin position="443"/>
        <end position="459"/>
    </location>
</feature>
<feature type="region of interest" description="Disordered" evidence="1">
    <location>
        <begin position="1"/>
        <end position="23"/>
    </location>
</feature>
<dbReference type="InterPro" id="IPR023393">
    <property type="entry name" value="START-like_dom_sf"/>
</dbReference>
<evidence type="ECO:0000256" key="1">
    <source>
        <dbReference type="SAM" id="MobiDB-lite"/>
    </source>
</evidence>
<dbReference type="PANTHER" id="PTHR19308">
    <property type="entry name" value="PHOSPHATIDYLCHOLINE TRANSFER PROTEIN"/>
    <property type="match status" value="1"/>
</dbReference>
<feature type="compositionally biased region" description="Basic and acidic residues" evidence="1">
    <location>
        <begin position="464"/>
        <end position="478"/>
    </location>
</feature>
<evidence type="ECO:0000313" key="3">
    <source>
        <dbReference type="EMBL" id="KAF9951048.1"/>
    </source>
</evidence>
<accession>A0A9P6IWM7</accession>
<gene>
    <name evidence="3" type="ORF">BGZ65_006222</name>
</gene>
<comment type="caution">
    <text evidence="3">The sequence shown here is derived from an EMBL/GenBank/DDBJ whole genome shotgun (WGS) entry which is preliminary data.</text>
</comment>
<protein>
    <recommendedName>
        <fullName evidence="2">START domain-containing protein</fullName>
    </recommendedName>
</protein>
<feature type="region of interest" description="Disordered" evidence="1">
    <location>
        <begin position="422"/>
        <end position="592"/>
    </location>
</feature>
<feature type="compositionally biased region" description="Low complexity" evidence="1">
    <location>
        <begin position="51"/>
        <end position="69"/>
    </location>
</feature>
<feature type="compositionally biased region" description="Polar residues" evidence="1">
    <location>
        <begin position="578"/>
        <end position="592"/>
    </location>
</feature>
<evidence type="ECO:0000313" key="4">
    <source>
        <dbReference type="Proteomes" id="UP000749646"/>
    </source>
</evidence>
<dbReference type="CDD" id="cd00177">
    <property type="entry name" value="START"/>
    <property type="match status" value="1"/>
</dbReference>
<name>A0A9P6IWM7_9FUNG</name>
<dbReference type="AlphaFoldDB" id="A0A9P6IWM7"/>
<reference evidence="3" key="1">
    <citation type="journal article" date="2020" name="Fungal Divers.">
        <title>Resolving the Mortierellaceae phylogeny through synthesis of multi-gene phylogenetics and phylogenomics.</title>
        <authorList>
            <person name="Vandepol N."/>
            <person name="Liber J."/>
            <person name="Desiro A."/>
            <person name="Na H."/>
            <person name="Kennedy M."/>
            <person name="Barry K."/>
            <person name="Grigoriev I.V."/>
            <person name="Miller A.N."/>
            <person name="O'Donnell K."/>
            <person name="Stajich J.E."/>
            <person name="Bonito G."/>
        </authorList>
    </citation>
    <scope>NUCLEOTIDE SEQUENCE</scope>
    <source>
        <strain evidence="3">MES-2147</strain>
    </source>
</reference>
<feature type="region of interest" description="Disordered" evidence="1">
    <location>
        <begin position="389"/>
        <end position="410"/>
    </location>
</feature>
<dbReference type="SUPFAM" id="SSF55961">
    <property type="entry name" value="Bet v1-like"/>
    <property type="match status" value="1"/>
</dbReference>
<feature type="region of interest" description="Disordered" evidence="1">
    <location>
        <begin position="44"/>
        <end position="69"/>
    </location>
</feature>
<evidence type="ECO:0000259" key="2">
    <source>
        <dbReference type="PROSITE" id="PS50848"/>
    </source>
</evidence>
<dbReference type="InterPro" id="IPR051213">
    <property type="entry name" value="START_lipid_transfer"/>
</dbReference>
<dbReference type="Gene3D" id="3.30.530.20">
    <property type="match status" value="1"/>
</dbReference>
<feature type="compositionally biased region" description="Pro residues" evidence="1">
    <location>
        <begin position="525"/>
        <end position="541"/>
    </location>
</feature>
<organism evidence="3 4">
    <name type="scientific">Modicella reniformis</name>
    <dbReference type="NCBI Taxonomy" id="1440133"/>
    <lineage>
        <taxon>Eukaryota</taxon>
        <taxon>Fungi</taxon>
        <taxon>Fungi incertae sedis</taxon>
        <taxon>Mucoromycota</taxon>
        <taxon>Mortierellomycotina</taxon>
        <taxon>Mortierellomycetes</taxon>
        <taxon>Mortierellales</taxon>
        <taxon>Mortierellaceae</taxon>
        <taxon>Modicella</taxon>
    </lineage>
</organism>
<feature type="region of interest" description="Disordered" evidence="1">
    <location>
        <begin position="322"/>
        <end position="367"/>
    </location>
</feature>
<dbReference type="PANTHER" id="PTHR19308:SF14">
    <property type="entry name" value="START DOMAIN-CONTAINING PROTEIN"/>
    <property type="match status" value="1"/>
</dbReference>
<dbReference type="InterPro" id="IPR002913">
    <property type="entry name" value="START_lipid-bd_dom"/>
</dbReference>
<feature type="domain" description="START" evidence="2">
    <location>
        <begin position="182"/>
        <end position="310"/>
    </location>
</feature>
<dbReference type="SMART" id="SM00234">
    <property type="entry name" value="START"/>
    <property type="match status" value="1"/>
</dbReference>
<keyword evidence="4" id="KW-1185">Reference proteome</keyword>
<dbReference type="EMBL" id="JAAAHW010007121">
    <property type="protein sequence ID" value="KAF9951048.1"/>
    <property type="molecule type" value="Genomic_DNA"/>
</dbReference>
<dbReference type="PROSITE" id="PS50848">
    <property type="entry name" value="START"/>
    <property type="match status" value="1"/>
</dbReference>
<dbReference type="Pfam" id="PF01852">
    <property type="entry name" value="START"/>
    <property type="match status" value="1"/>
</dbReference>
<feature type="compositionally biased region" description="Basic residues" evidence="1">
    <location>
        <begin position="1"/>
        <end position="11"/>
    </location>
</feature>
<dbReference type="Proteomes" id="UP000749646">
    <property type="component" value="Unassembled WGS sequence"/>
</dbReference>
<feature type="compositionally biased region" description="Polar residues" evidence="1">
    <location>
        <begin position="323"/>
        <end position="332"/>
    </location>
</feature>
<sequence length="592" mass="65766">MFSLKKKKTRGVRSGYPDQAHEILSDGDEPIEWLEQHHRKTTIVRSTGQQRTRNTPTNTNLSSSYNTPSSFSQALYTGSGLDYPMSGDESDNNHNQMEHLRSQFYTPDPQKRTKEYHLEQASQAIDLLKTAQRLDGWKKVDKHKTGCVVYQAVSPTTLPSHGDSKYPAFKGEHIIRGFKAQDVFSIVSVRKLWDDWYDEVSCVENYDDDTTLVYMLMKGTISSKPRDVAMIEKKVVEKDGTIYFAACSVDSDKIPRIPGKVRAEVFLAGWIIQPLPSNPPISKITYVIHTDLLGRLPKFIAKRPLAKRAMVITTIETYLKKNGSPSMATSGPKQHRRSRSLSDPLKPDHFLLPGDSEDEDSSVDFLGPYEPMKMHGLHYIDDSAAESADDEPFIGWEPKQSSAKTPSPILLTGTTLYSEELTDMENSTITGKVESSKKKQDDASMTPNSSRSQQPTTKLSIPERSQERTQDKSSEKRASTNAKAFSPESETRKSQPSSKRFSIPPKSEARTKNYNTSSGHQLAVPGPPALPVTPNTPPLTPAPSINDKDVSDTDVAVSEVKVVPRTPKNTSESDEISGSDSMVMETSGSDSM</sequence>
<dbReference type="GO" id="GO:0005737">
    <property type="term" value="C:cytoplasm"/>
    <property type="evidence" value="ECO:0007669"/>
    <property type="project" value="UniProtKB-ARBA"/>
</dbReference>